<evidence type="ECO:0000256" key="8">
    <source>
        <dbReference type="ARBA" id="ARBA00073919"/>
    </source>
</evidence>
<organism evidence="11 12">
    <name type="scientific">Leptidea sinapis</name>
    <dbReference type="NCBI Taxonomy" id="189913"/>
    <lineage>
        <taxon>Eukaryota</taxon>
        <taxon>Metazoa</taxon>
        <taxon>Ecdysozoa</taxon>
        <taxon>Arthropoda</taxon>
        <taxon>Hexapoda</taxon>
        <taxon>Insecta</taxon>
        <taxon>Pterygota</taxon>
        <taxon>Neoptera</taxon>
        <taxon>Endopterygota</taxon>
        <taxon>Lepidoptera</taxon>
        <taxon>Glossata</taxon>
        <taxon>Ditrysia</taxon>
        <taxon>Papilionoidea</taxon>
        <taxon>Pieridae</taxon>
        <taxon>Dismorphiinae</taxon>
        <taxon>Leptidea</taxon>
    </lineage>
</organism>
<dbReference type="PANTHER" id="PTHR19211">
    <property type="entry name" value="ATP-BINDING TRANSPORT PROTEIN-RELATED"/>
    <property type="match status" value="1"/>
</dbReference>
<evidence type="ECO:0000256" key="1">
    <source>
        <dbReference type="ARBA" id="ARBA00011054"/>
    </source>
</evidence>
<dbReference type="Pfam" id="PF00005">
    <property type="entry name" value="ABC_tran"/>
    <property type="match status" value="2"/>
</dbReference>
<dbReference type="AlphaFoldDB" id="A0A5E4QYS2"/>
<dbReference type="InterPro" id="IPR003439">
    <property type="entry name" value="ABC_transporter-like_ATP-bd"/>
</dbReference>
<proteinExistence type="inferred from homology"/>
<feature type="domain" description="ABC transporter" evidence="10">
    <location>
        <begin position="527"/>
        <end position="742"/>
    </location>
</feature>
<keyword evidence="9" id="KW-0175">Coiled coil</keyword>
<evidence type="ECO:0000256" key="9">
    <source>
        <dbReference type="SAM" id="Coils"/>
    </source>
</evidence>
<feature type="domain" description="ABC transporter" evidence="10">
    <location>
        <begin position="214"/>
        <end position="460"/>
    </location>
</feature>
<keyword evidence="5" id="KW-0067">ATP-binding</keyword>
<sequence>MTVQEHQNSRQFVYSNNDWILTTKIPWFEAKNYKIQQTMAKCGEFIKRQFPLIDDELKKYVEDVLDSSAGEFEDKEEVFEAVGEVLQGISEKSENDIRDICEELLHMLQPEKCGTTNGPRKVLDAPIHLASMKTTVIENDDVKSIWLQTRDDNLKVDARKLEKAEAKLQQKQQKNKEAKIPIIAPVLQTATASQVTSKKDSKLEAKGTNRTQDIRIENFDIAYGDRVLLQGADLVLAFGRRYGLVGRNGLGKTTLLRMISAKQLKIPSHISILHVEQEVVGDQTIALQSVLECDTIRENLLKREKEITATLNNGSTDPSLSNELTEVYAQLENIEADKAPARASIILSGLGFTPEMQARATKTFSGGWRMRLALARALFSKPDLLLLDEPTNMLDIKAIIWLENYLQNWPTTLLVVSHDRNFLDTVPTDIMHLHSQRIDIYRGNYEQFHKTKTEKLKNQQREYEAQQQHRAHTQEFIDRFRYNANRASSVQSKIKMLDKLPELKAIEKEIDVVLRFPETEPLSPPILQLNEVGFYYSKDKVIFTNVNLGATLESRICIVGDNGAGKTTLLKIIMGILSPTNGVRSVHRGLKFGYFSQHHVDQLEMNVNSVELLQRNYPGKSIEEYRRQLGSFGVSGDLALQTIASLSGGQKSRVAFANMCLGNPNFLVLDEPTNHLDIETIEALGKGINKYTGGVILVSHDERLIRMVCKELWVCGGGSVKSIEGGFDEYRKIVEKELEAQNK</sequence>
<dbReference type="Proteomes" id="UP000324832">
    <property type="component" value="Unassembled WGS sequence"/>
</dbReference>
<keyword evidence="12" id="KW-1185">Reference proteome</keyword>
<evidence type="ECO:0000256" key="7">
    <source>
        <dbReference type="ARBA" id="ARBA00023118"/>
    </source>
</evidence>
<dbReference type="GO" id="GO:0016887">
    <property type="term" value="F:ATP hydrolysis activity"/>
    <property type="evidence" value="ECO:0007669"/>
    <property type="project" value="InterPro"/>
</dbReference>
<evidence type="ECO:0000256" key="3">
    <source>
        <dbReference type="ARBA" id="ARBA00022737"/>
    </source>
</evidence>
<dbReference type="GO" id="GO:0005524">
    <property type="term" value="F:ATP binding"/>
    <property type="evidence" value="ECO:0007669"/>
    <property type="project" value="UniProtKB-KW"/>
</dbReference>
<gene>
    <name evidence="11" type="ORF">LSINAPIS_LOCUS12609</name>
</gene>
<protein>
    <recommendedName>
        <fullName evidence="8">ATP-binding cassette sub-family F member 3</fullName>
    </recommendedName>
</protein>
<dbReference type="CDD" id="cd03221">
    <property type="entry name" value="ABCF_EF-3"/>
    <property type="match status" value="2"/>
</dbReference>
<name>A0A5E4QYS2_9NEOP</name>
<dbReference type="FunFam" id="3.40.50.300:FF:000104">
    <property type="entry name" value="ATP-binding cassette sub-family F member 3"/>
    <property type="match status" value="1"/>
</dbReference>
<evidence type="ECO:0000256" key="4">
    <source>
        <dbReference type="ARBA" id="ARBA00022741"/>
    </source>
</evidence>
<dbReference type="Pfam" id="PF26051">
    <property type="entry name" value="PWI_ABCF3"/>
    <property type="match status" value="1"/>
</dbReference>
<dbReference type="GO" id="GO:0051607">
    <property type="term" value="P:defense response to virus"/>
    <property type="evidence" value="ECO:0007669"/>
    <property type="project" value="UniProtKB-KW"/>
</dbReference>
<dbReference type="PANTHER" id="PTHR19211:SF117">
    <property type="entry name" value="ATP-BINDING CASSETTE SUB-FAMILY F MEMBER 3"/>
    <property type="match status" value="1"/>
</dbReference>
<dbReference type="SMART" id="SM00382">
    <property type="entry name" value="AAA"/>
    <property type="match status" value="2"/>
</dbReference>
<dbReference type="Gene3D" id="3.40.50.300">
    <property type="entry name" value="P-loop containing nucleotide triphosphate hydrolases"/>
    <property type="match status" value="2"/>
</dbReference>
<evidence type="ECO:0000256" key="2">
    <source>
        <dbReference type="ARBA" id="ARBA00022553"/>
    </source>
</evidence>
<feature type="coiled-coil region" evidence="9">
    <location>
        <begin position="151"/>
        <end position="181"/>
    </location>
</feature>
<evidence type="ECO:0000256" key="6">
    <source>
        <dbReference type="ARBA" id="ARBA00022990"/>
    </source>
</evidence>
<dbReference type="InterPro" id="IPR032781">
    <property type="entry name" value="ABC_tran_Xtn"/>
</dbReference>
<reference evidence="11 12" key="1">
    <citation type="submission" date="2017-07" db="EMBL/GenBank/DDBJ databases">
        <authorList>
            <person name="Talla V."/>
            <person name="Backstrom N."/>
        </authorList>
    </citation>
    <scope>NUCLEOTIDE SEQUENCE [LARGE SCALE GENOMIC DNA]</scope>
</reference>
<dbReference type="InterPro" id="IPR003593">
    <property type="entry name" value="AAA+_ATPase"/>
</dbReference>
<keyword evidence="6" id="KW-0007">Acetylation</keyword>
<keyword evidence="3" id="KW-0677">Repeat</keyword>
<keyword evidence="2" id="KW-0597">Phosphoprotein</keyword>
<dbReference type="InterPro" id="IPR058770">
    <property type="entry name" value="PWI_ABCF3"/>
</dbReference>
<dbReference type="Pfam" id="PF12848">
    <property type="entry name" value="ABC_tran_Xtn"/>
    <property type="match status" value="1"/>
</dbReference>
<dbReference type="FunFam" id="3.40.50.300:FF:000688">
    <property type="entry name" value="ATP-binding cassette sub-family F member 3"/>
    <property type="match status" value="1"/>
</dbReference>
<evidence type="ECO:0000259" key="10">
    <source>
        <dbReference type="PROSITE" id="PS50893"/>
    </source>
</evidence>
<dbReference type="InterPro" id="IPR017871">
    <property type="entry name" value="ABC_transporter-like_CS"/>
</dbReference>
<keyword evidence="4" id="KW-0547">Nucleotide-binding</keyword>
<evidence type="ECO:0000313" key="11">
    <source>
        <dbReference type="EMBL" id="VVD02376.1"/>
    </source>
</evidence>
<comment type="similarity">
    <text evidence="1">Belongs to the ABC transporter superfamily. ABCF family. EF3 subfamily.</text>
</comment>
<dbReference type="SUPFAM" id="SSF52540">
    <property type="entry name" value="P-loop containing nucleoside triphosphate hydrolases"/>
    <property type="match status" value="2"/>
</dbReference>
<dbReference type="EMBL" id="FZQP02006033">
    <property type="protein sequence ID" value="VVD02376.1"/>
    <property type="molecule type" value="Genomic_DNA"/>
</dbReference>
<evidence type="ECO:0000313" key="12">
    <source>
        <dbReference type="Proteomes" id="UP000324832"/>
    </source>
</evidence>
<dbReference type="InterPro" id="IPR050611">
    <property type="entry name" value="ABCF"/>
</dbReference>
<keyword evidence="7" id="KW-0051">Antiviral defense</keyword>
<dbReference type="PROSITE" id="PS50893">
    <property type="entry name" value="ABC_TRANSPORTER_2"/>
    <property type="match status" value="2"/>
</dbReference>
<dbReference type="PROSITE" id="PS00211">
    <property type="entry name" value="ABC_TRANSPORTER_1"/>
    <property type="match status" value="1"/>
</dbReference>
<accession>A0A5E4QYS2</accession>
<evidence type="ECO:0000256" key="5">
    <source>
        <dbReference type="ARBA" id="ARBA00022840"/>
    </source>
</evidence>
<dbReference type="InterPro" id="IPR027417">
    <property type="entry name" value="P-loop_NTPase"/>
</dbReference>